<organism evidence="2 3">
    <name type="scientific">Chara braunii</name>
    <name type="common">Braun's stonewort</name>
    <dbReference type="NCBI Taxonomy" id="69332"/>
    <lineage>
        <taxon>Eukaryota</taxon>
        <taxon>Viridiplantae</taxon>
        <taxon>Streptophyta</taxon>
        <taxon>Charophyceae</taxon>
        <taxon>Charales</taxon>
        <taxon>Characeae</taxon>
        <taxon>Chara</taxon>
    </lineage>
</organism>
<evidence type="ECO:0000313" key="3">
    <source>
        <dbReference type="Proteomes" id="UP000265515"/>
    </source>
</evidence>
<name>A0A388LV70_CHABU</name>
<dbReference type="Proteomes" id="UP000265515">
    <property type="component" value="Unassembled WGS sequence"/>
</dbReference>
<keyword evidence="3" id="KW-1185">Reference proteome</keyword>
<feature type="region of interest" description="Disordered" evidence="1">
    <location>
        <begin position="258"/>
        <end position="290"/>
    </location>
</feature>
<comment type="caution">
    <text evidence="2">The sequence shown here is derived from an EMBL/GenBank/DDBJ whole genome shotgun (WGS) entry which is preliminary data.</text>
</comment>
<feature type="compositionally biased region" description="Basic and acidic residues" evidence="1">
    <location>
        <begin position="281"/>
        <end position="290"/>
    </location>
</feature>
<protein>
    <submittedName>
        <fullName evidence="2">Uncharacterized protein</fullName>
    </submittedName>
</protein>
<dbReference type="AlphaFoldDB" id="A0A388LV70"/>
<sequence>MNETWNAKFEAMWGAMKTGPNVGANVDEIDKLKKQIESLQIKNSQWSTRGPSTSRSTGGDDAFLARLVQEQEVMKQKMESAFRACGKMENMEEEIRNLKKSREDALAEAENWKKEALRTGNLEQLRQLHNMEVEALKGLQQRELNWRREAEQENARLKEELAKHKEEAPKSTFREKLEEAGERDVSTAKRTSKGRKNADKEEDSDQESKRAKFISDAKKDMRGKKKDAMVEIWSKEGIKYTTLNDTIGEIIAKRVERAFGKRPAIQEVSDDVAGEPLEEQAEARRDSATS</sequence>
<reference evidence="2 3" key="1">
    <citation type="journal article" date="2018" name="Cell">
        <title>The Chara Genome: Secondary Complexity and Implications for Plant Terrestrialization.</title>
        <authorList>
            <person name="Nishiyama T."/>
            <person name="Sakayama H."/>
            <person name="Vries J.D."/>
            <person name="Buschmann H."/>
            <person name="Saint-Marcoux D."/>
            <person name="Ullrich K.K."/>
            <person name="Haas F.B."/>
            <person name="Vanderstraeten L."/>
            <person name="Becker D."/>
            <person name="Lang D."/>
            <person name="Vosolsobe S."/>
            <person name="Rombauts S."/>
            <person name="Wilhelmsson P.K.I."/>
            <person name="Janitza P."/>
            <person name="Kern R."/>
            <person name="Heyl A."/>
            <person name="Rumpler F."/>
            <person name="Villalobos L.I.A.C."/>
            <person name="Clay J.M."/>
            <person name="Skokan R."/>
            <person name="Toyoda A."/>
            <person name="Suzuki Y."/>
            <person name="Kagoshima H."/>
            <person name="Schijlen E."/>
            <person name="Tajeshwar N."/>
            <person name="Catarino B."/>
            <person name="Hetherington A.J."/>
            <person name="Saltykova A."/>
            <person name="Bonnot C."/>
            <person name="Breuninger H."/>
            <person name="Symeonidi A."/>
            <person name="Radhakrishnan G.V."/>
            <person name="Van Nieuwerburgh F."/>
            <person name="Deforce D."/>
            <person name="Chang C."/>
            <person name="Karol K.G."/>
            <person name="Hedrich R."/>
            <person name="Ulvskov P."/>
            <person name="Glockner G."/>
            <person name="Delwiche C.F."/>
            <person name="Petrasek J."/>
            <person name="Van de Peer Y."/>
            <person name="Friml J."/>
            <person name="Beilby M."/>
            <person name="Dolan L."/>
            <person name="Kohara Y."/>
            <person name="Sugano S."/>
            <person name="Fujiyama A."/>
            <person name="Delaux P.-M."/>
            <person name="Quint M."/>
            <person name="TheiBen G."/>
            <person name="Hagemann M."/>
            <person name="Harholt J."/>
            <person name="Dunand C."/>
            <person name="Zachgo S."/>
            <person name="Langdale J."/>
            <person name="Maumus F."/>
            <person name="Straeten D.V.D."/>
            <person name="Gould S.B."/>
            <person name="Rensing S.A."/>
        </authorList>
    </citation>
    <scope>NUCLEOTIDE SEQUENCE [LARGE SCALE GENOMIC DNA]</scope>
    <source>
        <strain evidence="2 3">S276</strain>
    </source>
</reference>
<evidence type="ECO:0000256" key="1">
    <source>
        <dbReference type="SAM" id="MobiDB-lite"/>
    </source>
</evidence>
<gene>
    <name evidence="2" type="ORF">CBR_g41037</name>
</gene>
<feature type="compositionally biased region" description="Basic and acidic residues" evidence="1">
    <location>
        <begin position="206"/>
        <end position="227"/>
    </location>
</feature>
<feature type="compositionally biased region" description="Basic and acidic residues" evidence="1">
    <location>
        <begin position="160"/>
        <end position="187"/>
    </location>
</feature>
<accession>A0A388LV70</accession>
<feature type="compositionally biased region" description="Acidic residues" evidence="1">
    <location>
        <begin position="268"/>
        <end position="280"/>
    </location>
</feature>
<dbReference type="Gramene" id="GBG86133">
    <property type="protein sequence ID" value="GBG86133"/>
    <property type="gene ID" value="CBR_g41037"/>
</dbReference>
<evidence type="ECO:0000313" key="2">
    <source>
        <dbReference type="EMBL" id="GBG86133.1"/>
    </source>
</evidence>
<dbReference type="EMBL" id="BFEA01000549">
    <property type="protein sequence ID" value="GBG86133.1"/>
    <property type="molecule type" value="Genomic_DNA"/>
</dbReference>
<feature type="region of interest" description="Disordered" evidence="1">
    <location>
        <begin position="160"/>
        <end position="227"/>
    </location>
</feature>
<proteinExistence type="predicted"/>